<evidence type="ECO:0000313" key="3">
    <source>
        <dbReference type="EMBL" id="PXV93570.1"/>
    </source>
</evidence>
<sequence length="428" mass="46882">MKNSKYIDKILWMVIFLFFTVIAGLLYHSIKKALPDEINIVANQEQQFDFGLPVNGFIKSVIEVSDMEKSNIPSNQVKINMQQPFTLKSGSSGSFIMACKLFGLINLKNIKIDIVEKQYVIPCGEPIGIYIQTDGVLIIGTSVVSAIDGLNYEPSYKLVKSGDYIVGVNGISVNNKSQLIDLINEYGTEDIVLNIRRNGEMIGIKIAPVQTTLNEYKLGIWVRDNTQGIGTLTFINEDGKFGALGHGINDVDTSTLMELKSGNLYQTNIVSIIKGEKGIPGELTGTIDYNKTNILGDITSNTTEGIFGVSSKLLQKFTKNSSMEVGLKQDIKVGPAYIRCDVEGEVKDYDVEIIEVNSGENNVNKGIVLKVTDENLLKITGGIVQGMSGSPIIQNNKIIGAVTHVFIQDSTKGFGIFIENMIESDNVE</sequence>
<dbReference type="Pfam" id="PF05580">
    <property type="entry name" value="Peptidase_S55"/>
    <property type="match status" value="1"/>
</dbReference>
<reference evidence="3 4" key="1">
    <citation type="submission" date="2018-05" db="EMBL/GenBank/DDBJ databases">
        <title>Genomic Encyclopedia of Type Strains, Phase IV (KMG-IV): sequencing the most valuable type-strain genomes for metagenomic binning, comparative biology and taxonomic classification.</title>
        <authorList>
            <person name="Goeker M."/>
        </authorList>
    </citation>
    <scope>NUCLEOTIDE SEQUENCE [LARGE SCALE GENOMIC DNA]</scope>
    <source>
        <strain evidence="3 4">DSM 28816</strain>
    </source>
</reference>
<protein>
    <submittedName>
        <fullName evidence="3">Stage IV sporulation protein B</fullName>
    </submittedName>
</protein>
<name>A0A318EVK5_9FIRM</name>
<dbReference type="AlphaFoldDB" id="A0A318EVK5"/>
<dbReference type="InterPro" id="IPR036034">
    <property type="entry name" value="PDZ_sf"/>
</dbReference>
<dbReference type="InterPro" id="IPR014219">
    <property type="entry name" value="SpoIVB"/>
</dbReference>
<feature type="transmembrane region" description="Helical" evidence="1">
    <location>
        <begin position="12"/>
        <end position="30"/>
    </location>
</feature>
<dbReference type="PROSITE" id="PS51494">
    <property type="entry name" value="SPOIVB"/>
    <property type="match status" value="1"/>
</dbReference>
<organism evidence="3 4">
    <name type="scientific">Lachnotalea glycerini</name>
    <dbReference type="NCBI Taxonomy" id="1763509"/>
    <lineage>
        <taxon>Bacteria</taxon>
        <taxon>Bacillati</taxon>
        <taxon>Bacillota</taxon>
        <taxon>Clostridia</taxon>
        <taxon>Lachnospirales</taxon>
        <taxon>Lachnospiraceae</taxon>
        <taxon>Lachnotalea</taxon>
    </lineage>
</organism>
<dbReference type="NCBIfam" id="TIGR02860">
    <property type="entry name" value="spore_IV_B"/>
    <property type="match status" value="1"/>
</dbReference>
<evidence type="ECO:0000313" key="4">
    <source>
        <dbReference type="Proteomes" id="UP000247523"/>
    </source>
</evidence>
<keyword evidence="1" id="KW-0472">Membrane</keyword>
<accession>A0A318EVK5</accession>
<evidence type="ECO:0000256" key="1">
    <source>
        <dbReference type="SAM" id="Phobius"/>
    </source>
</evidence>
<feature type="domain" description="Peptidase S55" evidence="2">
    <location>
        <begin position="200"/>
        <end position="428"/>
    </location>
</feature>
<dbReference type="EMBL" id="QICS01000002">
    <property type="protein sequence ID" value="PXV93570.1"/>
    <property type="molecule type" value="Genomic_DNA"/>
</dbReference>
<gene>
    <name evidence="3" type="ORF">C8E03_102339</name>
</gene>
<dbReference type="Proteomes" id="UP000247523">
    <property type="component" value="Unassembled WGS sequence"/>
</dbReference>
<evidence type="ECO:0000259" key="2">
    <source>
        <dbReference type="PROSITE" id="PS51494"/>
    </source>
</evidence>
<keyword evidence="1" id="KW-0812">Transmembrane</keyword>
<dbReference type="InterPro" id="IPR008763">
    <property type="entry name" value="Peptidase_S55"/>
</dbReference>
<dbReference type="RefSeq" id="WP_110290549.1">
    <property type="nucleotide sequence ID" value="NZ_QICS01000002.1"/>
</dbReference>
<dbReference type="SUPFAM" id="SSF50156">
    <property type="entry name" value="PDZ domain-like"/>
    <property type="match status" value="1"/>
</dbReference>
<keyword evidence="1" id="KW-1133">Transmembrane helix</keyword>
<proteinExistence type="predicted"/>
<comment type="caution">
    <text evidence="3">The sequence shown here is derived from an EMBL/GenBank/DDBJ whole genome shotgun (WGS) entry which is preliminary data.</text>
</comment>
<dbReference type="Gene3D" id="2.30.42.10">
    <property type="match status" value="1"/>
</dbReference>